<dbReference type="STRING" id="228958.SAMN04488007_1781"/>
<accession>A0A1M6MW68</accession>
<keyword evidence="2" id="KW-1185">Reference proteome</keyword>
<dbReference type="InterPro" id="IPR009923">
    <property type="entry name" value="Dodecin"/>
</dbReference>
<dbReference type="PANTHER" id="PTHR39324">
    <property type="entry name" value="CALCIUM DODECIN"/>
    <property type="match status" value="1"/>
</dbReference>
<dbReference type="RefSeq" id="WP_073243139.1">
    <property type="nucleotide sequence ID" value="NZ_CANLFZ010000001.1"/>
</dbReference>
<dbReference type="InterPro" id="IPR025543">
    <property type="entry name" value="Dodecin-like"/>
</dbReference>
<evidence type="ECO:0000313" key="2">
    <source>
        <dbReference type="Proteomes" id="UP000184314"/>
    </source>
</evidence>
<dbReference type="AlphaFoldDB" id="A0A1M6MW68"/>
<proteinExistence type="predicted"/>
<name>A0A1M6MW68_9FLAO</name>
<sequence>MSVLKVIELMGNSTESFEKAVENVISQASKTVNNIKSVYIQDMQVTVEDNLIVQYRVTTKVTFEISMQEAF</sequence>
<evidence type="ECO:0000313" key="1">
    <source>
        <dbReference type="EMBL" id="SHJ87707.1"/>
    </source>
</evidence>
<protein>
    <recommendedName>
        <fullName evidence="3">Flavin-binding protein dodecin</fullName>
    </recommendedName>
</protein>
<dbReference type="EMBL" id="FQZX01000001">
    <property type="protein sequence ID" value="SHJ87707.1"/>
    <property type="molecule type" value="Genomic_DNA"/>
</dbReference>
<organism evidence="1 2">
    <name type="scientific">Maribacter aquivivus</name>
    <dbReference type="NCBI Taxonomy" id="228958"/>
    <lineage>
        <taxon>Bacteria</taxon>
        <taxon>Pseudomonadati</taxon>
        <taxon>Bacteroidota</taxon>
        <taxon>Flavobacteriia</taxon>
        <taxon>Flavobacteriales</taxon>
        <taxon>Flavobacteriaceae</taxon>
        <taxon>Maribacter</taxon>
    </lineage>
</organism>
<dbReference type="PANTHER" id="PTHR39324:SF1">
    <property type="entry name" value="CALCIUM DODECIN"/>
    <property type="match status" value="1"/>
</dbReference>
<dbReference type="InterPro" id="IPR036694">
    <property type="entry name" value="Dodecin-like_sf"/>
</dbReference>
<dbReference type="Pfam" id="PF07311">
    <property type="entry name" value="Dodecin"/>
    <property type="match status" value="1"/>
</dbReference>
<dbReference type="Gene3D" id="3.30.1660.10">
    <property type="entry name" value="Flavin-binding protein dodecin"/>
    <property type="match status" value="1"/>
</dbReference>
<dbReference type="SUPFAM" id="SSF89807">
    <property type="entry name" value="Dodecin-like"/>
    <property type="match status" value="1"/>
</dbReference>
<dbReference type="Proteomes" id="UP000184314">
    <property type="component" value="Unassembled WGS sequence"/>
</dbReference>
<reference evidence="2" key="1">
    <citation type="submission" date="2016-11" db="EMBL/GenBank/DDBJ databases">
        <authorList>
            <person name="Varghese N."/>
            <person name="Submissions S."/>
        </authorList>
    </citation>
    <scope>NUCLEOTIDE SEQUENCE [LARGE SCALE GENOMIC DNA]</scope>
    <source>
        <strain evidence="2">DSM 16478</strain>
    </source>
</reference>
<dbReference type="OrthoDB" id="1525133at2"/>
<gene>
    <name evidence="1" type="ORF">SAMN04488007_1781</name>
</gene>
<evidence type="ECO:0008006" key="3">
    <source>
        <dbReference type="Google" id="ProtNLM"/>
    </source>
</evidence>